<feature type="domain" description="Solute-binding protein family 3/N-terminal" evidence="3">
    <location>
        <begin position="40"/>
        <end position="264"/>
    </location>
</feature>
<organism evidence="5 6">
    <name type="scientific">Metaclostridioides mangenotii</name>
    <dbReference type="NCBI Taxonomy" id="1540"/>
    <lineage>
        <taxon>Bacteria</taxon>
        <taxon>Bacillati</taxon>
        <taxon>Bacillota</taxon>
        <taxon>Clostridia</taxon>
        <taxon>Peptostreptococcales</taxon>
        <taxon>Peptostreptococcaceae</taxon>
        <taxon>Metaclostridioides</taxon>
    </lineage>
</organism>
<name>A0ABS4EDB7_9FIRM</name>
<evidence type="ECO:0000256" key="1">
    <source>
        <dbReference type="ARBA" id="ARBA00022729"/>
    </source>
</evidence>
<dbReference type="InterPro" id="IPR001320">
    <property type="entry name" value="Iontro_rcpt_C"/>
</dbReference>
<feature type="domain" description="Ionotropic glutamate receptor C-terminal" evidence="4">
    <location>
        <begin position="40"/>
        <end position="263"/>
    </location>
</feature>
<dbReference type="PROSITE" id="PS51257">
    <property type="entry name" value="PROKAR_LIPOPROTEIN"/>
    <property type="match status" value="1"/>
</dbReference>
<sequence>MKGLKKLLSLGLVLALAVGVVGCSSKSNATKLDQIKENGKLIVGLNPDYPPFEFPKVENGKDEVAGFDVELANKISKEIGVEVEIKKMGFDGLIGALNANKIDIILSGMSPTDERKKSVDFSELYYVTKNAVIVREGDEGKVKTEDDLKKLNVGVQKGTIQEEYVRDTLKMESMKSLTNVPDLVLDLKNGKIDAIVVNETVGMINTKQYDGIKLATSGLGDNVEEGMAAAIKKDDNNKEYLELINKVIKDLKDSGEIDKMLENATNLAAKGGN</sequence>
<dbReference type="SMART" id="SM00062">
    <property type="entry name" value="PBPb"/>
    <property type="match status" value="1"/>
</dbReference>
<protein>
    <submittedName>
        <fullName evidence="5">Polar amino acid transport system substrate-binding protein</fullName>
    </submittedName>
</protein>
<keyword evidence="1 2" id="KW-0732">Signal</keyword>
<accession>A0ABS4EDB7</accession>
<proteinExistence type="predicted"/>
<feature type="chain" id="PRO_5046660010" evidence="2">
    <location>
        <begin position="30"/>
        <end position="273"/>
    </location>
</feature>
<dbReference type="Pfam" id="PF00497">
    <property type="entry name" value="SBP_bac_3"/>
    <property type="match status" value="1"/>
</dbReference>
<keyword evidence="6" id="KW-1185">Reference proteome</keyword>
<evidence type="ECO:0000259" key="3">
    <source>
        <dbReference type="SMART" id="SM00062"/>
    </source>
</evidence>
<dbReference type="PANTHER" id="PTHR35936:SF17">
    <property type="entry name" value="ARGININE-BINDING EXTRACELLULAR PROTEIN ARTP"/>
    <property type="match status" value="1"/>
</dbReference>
<dbReference type="SUPFAM" id="SSF53850">
    <property type="entry name" value="Periplasmic binding protein-like II"/>
    <property type="match status" value="1"/>
</dbReference>
<dbReference type="InterPro" id="IPR001638">
    <property type="entry name" value="Solute-binding_3/MltF_N"/>
</dbReference>
<feature type="signal peptide" evidence="2">
    <location>
        <begin position="1"/>
        <end position="29"/>
    </location>
</feature>
<evidence type="ECO:0000313" key="5">
    <source>
        <dbReference type="EMBL" id="MBP1855909.1"/>
    </source>
</evidence>
<dbReference type="SMART" id="SM00079">
    <property type="entry name" value="PBPe"/>
    <property type="match status" value="1"/>
</dbReference>
<reference evidence="5 6" key="1">
    <citation type="submission" date="2021-03" db="EMBL/GenBank/DDBJ databases">
        <title>Genomic Encyclopedia of Type Strains, Phase IV (KMG-IV): sequencing the most valuable type-strain genomes for metagenomic binning, comparative biology and taxonomic classification.</title>
        <authorList>
            <person name="Goeker M."/>
        </authorList>
    </citation>
    <scope>NUCLEOTIDE SEQUENCE [LARGE SCALE GENOMIC DNA]</scope>
    <source>
        <strain evidence="5 6">DSM 1289</strain>
    </source>
</reference>
<dbReference type="Proteomes" id="UP000767291">
    <property type="component" value="Unassembled WGS sequence"/>
</dbReference>
<evidence type="ECO:0000313" key="6">
    <source>
        <dbReference type="Proteomes" id="UP000767291"/>
    </source>
</evidence>
<evidence type="ECO:0000256" key="2">
    <source>
        <dbReference type="SAM" id="SignalP"/>
    </source>
</evidence>
<dbReference type="EMBL" id="JAGGJX010000005">
    <property type="protein sequence ID" value="MBP1855909.1"/>
    <property type="molecule type" value="Genomic_DNA"/>
</dbReference>
<comment type="caution">
    <text evidence="5">The sequence shown here is derived from an EMBL/GenBank/DDBJ whole genome shotgun (WGS) entry which is preliminary data.</text>
</comment>
<dbReference type="Gene3D" id="3.40.190.10">
    <property type="entry name" value="Periplasmic binding protein-like II"/>
    <property type="match status" value="2"/>
</dbReference>
<gene>
    <name evidence="5" type="ORF">J2Z43_002310</name>
</gene>
<evidence type="ECO:0000259" key="4">
    <source>
        <dbReference type="SMART" id="SM00079"/>
    </source>
</evidence>
<dbReference type="PANTHER" id="PTHR35936">
    <property type="entry name" value="MEMBRANE-BOUND LYTIC MUREIN TRANSGLYCOSYLASE F"/>
    <property type="match status" value="1"/>
</dbReference>
<dbReference type="RefSeq" id="WP_209457295.1">
    <property type="nucleotide sequence ID" value="NZ_BAAACS010000019.1"/>
</dbReference>